<organism evidence="2 3">
    <name type="scientific">Streptomyces dengpaensis</name>
    <dbReference type="NCBI Taxonomy" id="2049881"/>
    <lineage>
        <taxon>Bacteria</taxon>
        <taxon>Bacillati</taxon>
        <taxon>Actinomycetota</taxon>
        <taxon>Actinomycetes</taxon>
        <taxon>Kitasatosporales</taxon>
        <taxon>Streptomycetaceae</taxon>
        <taxon>Streptomyces</taxon>
    </lineage>
</organism>
<dbReference type="EMBL" id="CP026652">
    <property type="protein sequence ID" value="AVH56577.1"/>
    <property type="molecule type" value="Genomic_DNA"/>
</dbReference>
<reference evidence="2 3" key="1">
    <citation type="submission" date="2018-02" db="EMBL/GenBank/DDBJ databases">
        <title>Complete genome sequence of Streptomyces dengpaensis, the producer of angucyclines.</title>
        <authorList>
            <person name="Yumei L."/>
        </authorList>
    </citation>
    <scope>NUCLEOTIDE SEQUENCE [LARGE SCALE GENOMIC DNA]</scope>
    <source>
        <strain evidence="2 3">XZHG99</strain>
    </source>
</reference>
<keyword evidence="3" id="KW-1185">Reference proteome</keyword>
<proteinExistence type="predicted"/>
<sequence>MGTDEQVCPACGKPVATVVRRHKVLGAWVPKWEPGPCHNPECEASAEPPREEAAETDDAGKTDADVGKTATNKS</sequence>
<gene>
    <name evidence="2" type="ORF">C4B68_13240</name>
</gene>
<name>A0ABN5HZP5_9ACTN</name>
<accession>A0ABN5HZP5</accession>
<evidence type="ECO:0000313" key="2">
    <source>
        <dbReference type="EMBL" id="AVH56577.1"/>
    </source>
</evidence>
<evidence type="ECO:0000256" key="1">
    <source>
        <dbReference type="SAM" id="MobiDB-lite"/>
    </source>
</evidence>
<dbReference type="RefSeq" id="WP_099499822.1">
    <property type="nucleotide sequence ID" value="NZ_CP026652.1"/>
</dbReference>
<protein>
    <submittedName>
        <fullName evidence="2">Uncharacterized protein</fullName>
    </submittedName>
</protein>
<feature type="compositionally biased region" description="Basic and acidic residues" evidence="1">
    <location>
        <begin position="48"/>
        <end position="66"/>
    </location>
</feature>
<evidence type="ECO:0000313" key="3">
    <source>
        <dbReference type="Proteomes" id="UP000238413"/>
    </source>
</evidence>
<dbReference type="Proteomes" id="UP000238413">
    <property type="component" value="Chromosome"/>
</dbReference>
<feature type="region of interest" description="Disordered" evidence="1">
    <location>
        <begin position="34"/>
        <end position="74"/>
    </location>
</feature>